<dbReference type="GO" id="GO:0003884">
    <property type="term" value="F:D-amino-acid oxidase activity"/>
    <property type="evidence" value="ECO:0007669"/>
    <property type="project" value="InterPro"/>
</dbReference>
<name>B6QPF9_TALMQ</name>
<protein>
    <submittedName>
        <fullName evidence="8">D-amino acid oxidase, putative</fullName>
    </submittedName>
</protein>
<dbReference type="PIRSF" id="PIRSF000189">
    <property type="entry name" value="D-aa_oxidase"/>
    <property type="match status" value="1"/>
</dbReference>
<evidence type="ECO:0000256" key="5">
    <source>
        <dbReference type="ARBA" id="ARBA00023002"/>
    </source>
</evidence>
<sequence length="353" mass="38944">MAGIETPLYVILGAGVVGLTTALELKTRFPTSQVIVVAKHLPGDQSVEYTSPWAGANWLSMATDNGVQEEWDAVSFKKFEKISQQSPECGVRRMDIRAIFDSPIENAGIVSQGTGKIWYEKLVGGLCEVPKHELPQGSNFGYDLSTFMINVQSYLPWLQVQVLKAGIDLRRSQYDDINGLFDNFPTANTFLNCTGLGSYSLKGVEDHNVYPTKGQILLVETPSKPLEKMYFRSPKRVASDTTYVFPRYPHGGVVLGGCRLDGVWDGNVDLDFAEDIKRRCCALCPDLGKPEDLKVLYHAVGLRPSRKGGPRIEAQFYGDKMVVHNYGAAGAGYQASWGMAKHAVDLIVQNSRL</sequence>
<dbReference type="Proteomes" id="UP000001294">
    <property type="component" value="Unassembled WGS sequence"/>
</dbReference>
<accession>B6QPF9</accession>
<dbReference type="InterPro" id="IPR006181">
    <property type="entry name" value="D-amino_acid_oxidase_CS"/>
</dbReference>
<dbReference type="InterPro" id="IPR023209">
    <property type="entry name" value="DAO"/>
</dbReference>
<dbReference type="EMBL" id="DS995904">
    <property type="protein sequence ID" value="EEA21165.1"/>
    <property type="molecule type" value="Genomic_DNA"/>
</dbReference>
<feature type="binding site" evidence="6">
    <location>
        <position position="303"/>
    </location>
    <ligand>
        <name>D-dopa</name>
        <dbReference type="ChEBI" id="CHEBI:149689"/>
    </ligand>
</feature>
<organism evidence="8 9">
    <name type="scientific">Talaromyces marneffei (strain ATCC 18224 / CBS 334.59 / QM 7333)</name>
    <name type="common">Penicillium marneffei</name>
    <dbReference type="NCBI Taxonomy" id="441960"/>
    <lineage>
        <taxon>Eukaryota</taxon>
        <taxon>Fungi</taxon>
        <taxon>Dikarya</taxon>
        <taxon>Ascomycota</taxon>
        <taxon>Pezizomycotina</taxon>
        <taxon>Eurotiomycetes</taxon>
        <taxon>Eurotiomycetidae</taxon>
        <taxon>Eurotiales</taxon>
        <taxon>Trichocomaceae</taxon>
        <taxon>Talaromyces</taxon>
        <taxon>Talaromyces sect. Talaromyces</taxon>
    </lineage>
</organism>
<evidence type="ECO:0000313" key="8">
    <source>
        <dbReference type="EMBL" id="EEA21165.1"/>
    </source>
</evidence>
<proteinExistence type="inferred from homology"/>
<feature type="binding site" evidence="6">
    <location>
        <begin position="50"/>
        <end position="51"/>
    </location>
    <ligand>
        <name>FAD</name>
        <dbReference type="ChEBI" id="CHEBI:57692"/>
    </ligand>
</feature>
<dbReference type="VEuPathDB" id="FungiDB:PMAA_049640"/>
<dbReference type="PANTHER" id="PTHR11530:SF16">
    <property type="entry name" value="D-AMINO ACID OXIDASE (AFU_ORTHOLOGUE AFUA_5G11290)"/>
    <property type="match status" value="1"/>
</dbReference>
<feature type="binding site" evidence="6">
    <location>
        <position position="330"/>
    </location>
    <ligand>
        <name>D-dopa</name>
        <dbReference type="ChEBI" id="CHEBI:149689"/>
    </ligand>
</feature>
<dbReference type="PROSITE" id="PS00677">
    <property type="entry name" value="DAO"/>
    <property type="match status" value="1"/>
</dbReference>
<dbReference type="Pfam" id="PF01266">
    <property type="entry name" value="DAO"/>
    <property type="match status" value="1"/>
</dbReference>
<evidence type="ECO:0000256" key="2">
    <source>
        <dbReference type="ARBA" id="ARBA00006730"/>
    </source>
</evidence>
<dbReference type="AlphaFoldDB" id="B6QPF9"/>
<dbReference type="GO" id="GO:0019478">
    <property type="term" value="P:D-amino acid catabolic process"/>
    <property type="evidence" value="ECO:0007669"/>
    <property type="project" value="TreeGrafter"/>
</dbReference>
<dbReference type="PhylomeDB" id="B6QPF9"/>
<dbReference type="SUPFAM" id="SSF54373">
    <property type="entry name" value="FAD-linked reductases, C-terminal domain"/>
    <property type="match status" value="1"/>
</dbReference>
<keyword evidence="5" id="KW-0560">Oxidoreductase</keyword>
<comment type="cofactor">
    <cofactor evidence="1 6">
        <name>FAD</name>
        <dbReference type="ChEBI" id="CHEBI:57692"/>
    </cofactor>
</comment>
<dbReference type="STRING" id="441960.B6QPF9"/>
<feature type="domain" description="FAD dependent oxidoreductase" evidence="7">
    <location>
        <begin position="10"/>
        <end position="346"/>
    </location>
</feature>
<comment type="similarity">
    <text evidence="2">Belongs to the DAMOX/DASOX family.</text>
</comment>
<dbReference type="SUPFAM" id="SSF51971">
    <property type="entry name" value="Nucleotide-binding domain"/>
    <property type="match status" value="1"/>
</dbReference>
<evidence type="ECO:0000256" key="3">
    <source>
        <dbReference type="ARBA" id="ARBA00022630"/>
    </source>
</evidence>
<dbReference type="InterPro" id="IPR006076">
    <property type="entry name" value="FAD-dep_OxRdtase"/>
</dbReference>
<gene>
    <name evidence="8" type="ORF">PMAA_049640</name>
</gene>
<keyword evidence="3" id="KW-0285">Flavoprotein</keyword>
<evidence type="ECO:0000259" key="7">
    <source>
        <dbReference type="Pfam" id="PF01266"/>
    </source>
</evidence>
<keyword evidence="4 6" id="KW-0274">FAD</keyword>
<dbReference type="PANTHER" id="PTHR11530">
    <property type="entry name" value="D-AMINO ACID OXIDASE"/>
    <property type="match status" value="1"/>
</dbReference>
<dbReference type="HOGENOM" id="CLU_034311_1_0_1"/>
<evidence type="ECO:0000256" key="4">
    <source>
        <dbReference type="ARBA" id="ARBA00022827"/>
    </source>
</evidence>
<dbReference type="GO" id="GO:0005737">
    <property type="term" value="C:cytoplasm"/>
    <property type="evidence" value="ECO:0007669"/>
    <property type="project" value="TreeGrafter"/>
</dbReference>
<evidence type="ECO:0000313" key="9">
    <source>
        <dbReference type="Proteomes" id="UP000001294"/>
    </source>
</evidence>
<keyword evidence="9" id="KW-1185">Reference proteome</keyword>
<feature type="binding site" evidence="6">
    <location>
        <position position="194"/>
    </location>
    <ligand>
        <name>FAD</name>
        <dbReference type="ChEBI" id="CHEBI:57692"/>
    </ligand>
</feature>
<reference evidence="9" key="1">
    <citation type="journal article" date="2015" name="Genome Announc.">
        <title>Genome sequence of the AIDS-associated pathogen Penicillium marneffei (ATCC18224) and its near taxonomic relative Talaromyces stipitatus (ATCC10500).</title>
        <authorList>
            <person name="Nierman W.C."/>
            <person name="Fedorova-Abrams N.D."/>
            <person name="Andrianopoulos A."/>
        </authorList>
    </citation>
    <scope>NUCLEOTIDE SEQUENCE [LARGE SCALE GENOMIC DNA]</scope>
    <source>
        <strain evidence="9">ATCC 18224 / CBS 334.59 / QM 7333</strain>
    </source>
</reference>
<dbReference type="GO" id="GO:0071949">
    <property type="term" value="F:FAD binding"/>
    <property type="evidence" value="ECO:0007669"/>
    <property type="project" value="InterPro"/>
</dbReference>
<dbReference type="Gene3D" id="3.30.9.10">
    <property type="entry name" value="D-Amino Acid Oxidase, subunit A, domain 2"/>
    <property type="match status" value="1"/>
</dbReference>
<evidence type="ECO:0000256" key="6">
    <source>
        <dbReference type="PIRSR" id="PIRSR000189-1"/>
    </source>
</evidence>
<dbReference type="Gene3D" id="3.40.50.720">
    <property type="entry name" value="NAD(P)-binding Rossmann-like Domain"/>
    <property type="match status" value="1"/>
</dbReference>
<feature type="binding site" evidence="6">
    <location>
        <position position="243"/>
    </location>
    <ligand>
        <name>D-dopa</name>
        <dbReference type="ChEBI" id="CHEBI:149689"/>
    </ligand>
</feature>
<evidence type="ECO:0000256" key="1">
    <source>
        <dbReference type="ARBA" id="ARBA00001974"/>
    </source>
</evidence>
<dbReference type="OrthoDB" id="2015447at2759"/>